<keyword evidence="4" id="KW-1185">Reference proteome</keyword>
<accession>A0A1G9KR76</accession>
<dbReference type="InterPro" id="IPR025016">
    <property type="entry name" value="DUF3955"/>
</dbReference>
<dbReference type="AlphaFoldDB" id="A0A1G9KR76"/>
<feature type="domain" description="DUF3955" evidence="2">
    <location>
        <begin position="8"/>
        <end position="64"/>
    </location>
</feature>
<keyword evidence="1" id="KW-1133">Transmembrane helix</keyword>
<dbReference type="PROSITE" id="PS51257">
    <property type="entry name" value="PROKAR_LIPOPROTEIN"/>
    <property type="match status" value="1"/>
</dbReference>
<proteinExistence type="predicted"/>
<evidence type="ECO:0000313" key="4">
    <source>
        <dbReference type="Proteomes" id="UP000199053"/>
    </source>
</evidence>
<evidence type="ECO:0000256" key="1">
    <source>
        <dbReference type="SAM" id="Phobius"/>
    </source>
</evidence>
<evidence type="ECO:0000259" key="2">
    <source>
        <dbReference type="Pfam" id="PF13127"/>
    </source>
</evidence>
<keyword evidence="1" id="KW-0472">Membrane</keyword>
<name>A0A1G9KR76_9BACT</name>
<dbReference type="OrthoDB" id="9805856at2"/>
<reference evidence="4" key="1">
    <citation type="submission" date="2016-10" db="EMBL/GenBank/DDBJ databases">
        <authorList>
            <person name="Varghese N."/>
            <person name="Submissions S."/>
        </authorList>
    </citation>
    <scope>NUCLEOTIDE SEQUENCE [LARGE SCALE GENOMIC DNA]</scope>
    <source>
        <strain evidence="4">DSM 16995</strain>
    </source>
</reference>
<gene>
    <name evidence="3" type="ORF">SAMN05660337_3174</name>
</gene>
<organism evidence="3 4">
    <name type="scientific">Maridesulfovibrio ferrireducens</name>
    <dbReference type="NCBI Taxonomy" id="246191"/>
    <lineage>
        <taxon>Bacteria</taxon>
        <taxon>Pseudomonadati</taxon>
        <taxon>Thermodesulfobacteriota</taxon>
        <taxon>Desulfovibrionia</taxon>
        <taxon>Desulfovibrionales</taxon>
        <taxon>Desulfovibrionaceae</taxon>
        <taxon>Maridesulfovibrio</taxon>
    </lineage>
</organism>
<dbReference type="RefSeq" id="WP_092162845.1">
    <property type="nucleotide sequence ID" value="NZ_FNGA01000005.1"/>
</dbReference>
<dbReference type="Proteomes" id="UP000199053">
    <property type="component" value="Unassembled WGS sequence"/>
</dbReference>
<evidence type="ECO:0000313" key="3">
    <source>
        <dbReference type="EMBL" id="SDL51795.1"/>
    </source>
</evidence>
<dbReference type="GO" id="GO:0012505">
    <property type="term" value="C:endomembrane system"/>
    <property type="evidence" value="ECO:0007669"/>
    <property type="project" value="UniProtKB-SubCell"/>
</dbReference>
<feature type="transmembrane region" description="Helical" evidence="1">
    <location>
        <begin position="12"/>
        <end position="32"/>
    </location>
</feature>
<keyword evidence="1" id="KW-0812">Transmembrane</keyword>
<protein>
    <recommendedName>
        <fullName evidence="2">DUF3955 domain-containing protein</fullName>
    </recommendedName>
</protein>
<feature type="transmembrane region" description="Helical" evidence="1">
    <location>
        <begin position="44"/>
        <end position="68"/>
    </location>
</feature>
<dbReference type="EMBL" id="FNGA01000005">
    <property type="protein sequence ID" value="SDL51795.1"/>
    <property type="molecule type" value="Genomic_DNA"/>
</dbReference>
<dbReference type="STRING" id="246191.SAMN05660337_3174"/>
<dbReference type="Pfam" id="PF13127">
    <property type="entry name" value="DUF3955"/>
    <property type="match status" value="1"/>
</dbReference>
<sequence length="71" mass="8037">MFKHLISFKTSLFLICVSIACAIAFNTIGSTIDSEGILHEPFGLIPIGWLFFLLGILVGIVCVIRWLWRKR</sequence>